<dbReference type="InterPro" id="IPR027417">
    <property type="entry name" value="P-loop_NTPase"/>
</dbReference>
<comment type="caution">
    <text evidence="1">The sequence shown here is derived from an EMBL/GenBank/DDBJ whole genome shotgun (WGS) entry which is preliminary data.</text>
</comment>
<keyword evidence="1" id="KW-0808">Transferase</keyword>
<dbReference type="Gene3D" id="3.40.50.300">
    <property type="entry name" value="P-loop containing nucleotide triphosphate hydrolases"/>
    <property type="match status" value="1"/>
</dbReference>
<dbReference type="SUPFAM" id="SSF52540">
    <property type="entry name" value="P-loop containing nucleoside triphosphate hydrolases"/>
    <property type="match status" value="1"/>
</dbReference>
<keyword evidence="2" id="KW-1185">Reference proteome</keyword>
<sequence>MESPAPSQSAKIILLTGPSGSGKSRLARILGLPSVNLDNYYHDHDFPGMPQRFGITDWDSPLSWRKDEALEALKILAAGKRADVPIYDISTSQRTGMGHADVSGSPVFIAEGIFAAELIDDLRAEGLLADALCITRPRIQTFWFRLMRDLSEARKPPLTLVRRGWGLMRDEPRQISAWVAQGCRPVGVQEAADCVRSHLSPA</sequence>
<evidence type="ECO:0000313" key="2">
    <source>
        <dbReference type="Proteomes" id="UP001597391"/>
    </source>
</evidence>
<dbReference type="Proteomes" id="UP001597391">
    <property type="component" value="Unassembled WGS sequence"/>
</dbReference>
<name>A0ABW5XBZ3_9MICO</name>
<protein>
    <submittedName>
        <fullName evidence="1">Uridine kinase</fullName>
    </submittedName>
</protein>
<organism evidence="1 2">
    <name type="scientific">Populibacterium corticicola</name>
    <dbReference type="NCBI Taxonomy" id="1812826"/>
    <lineage>
        <taxon>Bacteria</taxon>
        <taxon>Bacillati</taxon>
        <taxon>Actinomycetota</taxon>
        <taxon>Actinomycetes</taxon>
        <taxon>Micrococcales</taxon>
        <taxon>Jonesiaceae</taxon>
        <taxon>Populibacterium</taxon>
    </lineage>
</organism>
<reference evidence="2" key="1">
    <citation type="journal article" date="2019" name="Int. J. Syst. Evol. Microbiol.">
        <title>The Global Catalogue of Microorganisms (GCM) 10K type strain sequencing project: providing services to taxonomists for standard genome sequencing and annotation.</title>
        <authorList>
            <consortium name="The Broad Institute Genomics Platform"/>
            <consortium name="The Broad Institute Genome Sequencing Center for Infectious Disease"/>
            <person name="Wu L."/>
            <person name="Ma J."/>
        </authorList>
    </citation>
    <scope>NUCLEOTIDE SEQUENCE [LARGE SCALE GENOMIC DNA]</scope>
    <source>
        <strain evidence="2">KCTC 33576</strain>
    </source>
</reference>
<dbReference type="EMBL" id="JBHUOP010000002">
    <property type="protein sequence ID" value="MFD2839961.1"/>
    <property type="molecule type" value="Genomic_DNA"/>
</dbReference>
<gene>
    <name evidence="1" type="ORF">ACFSYH_05170</name>
</gene>
<evidence type="ECO:0000313" key="1">
    <source>
        <dbReference type="EMBL" id="MFD2839961.1"/>
    </source>
</evidence>
<proteinExistence type="predicted"/>
<accession>A0ABW5XBZ3</accession>
<dbReference type="GO" id="GO:0016301">
    <property type="term" value="F:kinase activity"/>
    <property type="evidence" value="ECO:0007669"/>
    <property type="project" value="UniProtKB-KW"/>
</dbReference>
<keyword evidence="1" id="KW-0418">Kinase</keyword>
<dbReference type="RefSeq" id="WP_377465575.1">
    <property type="nucleotide sequence ID" value="NZ_JBHUOP010000002.1"/>
</dbReference>